<dbReference type="Proteomes" id="UP000030697">
    <property type="component" value="Unassembled WGS sequence"/>
</dbReference>
<evidence type="ECO:0000313" key="3">
    <source>
        <dbReference type="Proteomes" id="UP000030697"/>
    </source>
</evidence>
<accession>W7JMW0</accession>
<evidence type="ECO:0000256" key="1">
    <source>
        <dbReference type="SAM" id="MobiDB-lite"/>
    </source>
</evidence>
<reference evidence="2 3" key="1">
    <citation type="submission" date="2013-02" db="EMBL/GenBank/DDBJ databases">
        <title>The Genome Sequence of Plasmodium falciparum UGT5.1.</title>
        <authorList>
            <consortium name="The Broad Institute Genome Sequencing Platform"/>
            <consortium name="The Broad Institute Genome Sequencing Center for Infectious Disease"/>
            <person name="Neafsey D."/>
            <person name="Cheeseman I."/>
            <person name="Volkman S."/>
            <person name="Adams J."/>
            <person name="Walker B."/>
            <person name="Young S.K."/>
            <person name="Zeng Q."/>
            <person name="Gargeya S."/>
            <person name="Fitzgerald M."/>
            <person name="Haas B."/>
            <person name="Abouelleil A."/>
            <person name="Alvarado L."/>
            <person name="Arachchi H.M."/>
            <person name="Berlin A.M."/>
            <person name="Chapman S.B."/>
            <person name="Dewar J."/>
            <person name="Goldberg J."/>
            <person name="Griggs A."/>
            <person name="Gujja S."/>
            <person name="Hansen M."/>
            <person name="Howarth C."/>
            <person name="Imamovic A."/>
            <person name="Larimer J."/>
            <person name="McCowan C."/>
            <person name="Murphy C."/>
            <person name="Neiman D."/>
            <person name="Pearson M."/>
            <person name="Priest M."/>
            <person name="Roberts A."/>
            <person name="Saif S."/>
            <person name="Shea T."/>
            <person name="Sisk P."/>
            <person name="Sykes S."/>
            <person name="Wortman J."/>
            <person name="Nusbaum C."/>
            <person name="Birren B."/>
        </authorList>
    </citation>
    <scope>NUCLEOTIDE SEQUENCE [LARGE SCALE GENOMIC DNA]</scope>
    <source>
        <strain evidence="2 3">UGT5.1</strain>
    </source>
</reference>
<gene>
    <name evidence="2" type="ORF">C923_03063</name>
</gene>
<proteinExistence type="predicted"/>
<evidence type="ECO:0000313" key="2">
    <source>
        <dbReference type="EMBL" id="EWC76269.1"/>
    </source>
</evidence>
<dbReference type="AlphaFoldDB" id="W7JMW0"/>
<organism evidence="2 3">
    <name type="scientific">Plasmodium falciparum UGT5.1</name>
    <dbReference type="NCBI Taxonomy" id="1237627"/>
    <lineage>
        <taxon>Eukaryota</taxon>
        <taxon>Sar</taxon>
        <taxon>Alveolata</taxon>
        <taxon>Apicomplexa</taxon>
        <taxon>Aconoidasida</taxon>
        <taxon>Haemosporida</taxon>
        <taxon>Plasmodiidae</taxon>
        <taxon>Plasmodium</taxon>
        <taxon>Plasmodium (Laverania)</taxon>
    </lineage>
</organism>
<feature type="compositionally biased region" description="Basic and acidic residues" evidence="1">
    <location>
        <begin position="12"/>
        <end position="25"/>
    </location>
</feature>
<protein>
    <submittedName>
        <fullName evidence="2">Uncharacterized protein</fullName>
    </submittedName>
</protein>
<dbReference type="EMBL" id="KI928460">
    <property type="protein sequence ID" value="EWC76269.1"/>
    <property type="molecule type" value="Genomic_DNA"/>
</dbReference>
<sequence length="139" mass="16647">MSEQNLKVESNFSKEGEQQKDDAIKSNETYEEENEEISNVVNRDLLSSNSIRQLIKNTYVLNKPKNLYHFTFFYLYNTLKCTLTGKVFEIYEDEKYEKEIFLIKKNLENLKKQKENKNLWVFFEFNLFDSLLSSVTARK</sequence>
<feature type="region of interest" description="Disordered" evidence="1">
    <location>
        <begin position="1"/>
        <end position="33"/>
    </location>
</feature>
<name>W7JMW0_PLAFA</name>
<feature type="compositionally biased region" description="Polar residues" evidence="1">
    <location>
        <begin position="1"/>
        <end position="11"/>
    </location>
</feature>